<proteinExistence type="predicted"/>
<feature type="region of interest" description="Disordered" evidence="1">
    <location>
        <begin position="1"/>
        <end position="21"/>
    </location>
</feature>
<dbReference type="EMBL" id="JANPWB010000007">
    <property type="protein sequence ID" value="KAJ1173124.1"/>
    <property type="molecule type" value="Genomic_DNA"/>
</dbReference>
<dbReference type="Proteomes" id="UP001066276">
    <property type="component" value="Chromosome 4_1"/>
</dbReference>
<comment type="caution">
    <text evidence="2">The sequence shown here is derived from an EMBL/GenBank/DDBJ whole genome shotgun (WGS) entry which is preliminary data.</text>
</comment>
<gene>
    <name evidence="2" type="ORF">NDU88_004965</name>
</gene>
<dbReference type="AlphaFoldDB" id="A0AAV7TAX0"/>
<evidence type="ECO:0000313" key="2">
    <source>
        <dbReference type="EMBL" id="KAJ1173124.1"/>
    </source>
</evidence>
<name>A0AAV7TAX0_PLEWA</name>
<protein>
    <submittedName>
        <fullName evidence="2">Uncharacterized protein</fullName>
    </submittedName>
</protein>
<keyword evidence="3" id="KW-1185">Reference proteome</keyword>
<evidence type="ECO:0000256" key="1">
    <source>
        <dbReference type="SAM" id="MobiDB-lite"/>
    </source>
</evidence>
<reference evidence="2" key="1">
    <citation type="journal article" date="2022" name="bioRxiv">
        <title>Sequencing and chromosome-scale assembly of the giantPleurodeles waltlgenome.</title>
        <authorList>
            <person name="Brown T."/>
            <person name="Elewa A."/>
            <person name="Iarovenko S."/>
            <person name="Subramanian E."/>
            <person name="Araus A.J."/>
            <person name="Petzold A."/>
            <person name="Susuki M."/>
            <person name="Suzuki K.-i.T."/>
            <person name="Hayashi T."/>
            <person name="Toyoda A."/>
            <person name="Oliveira C."/>
            <person name="Osipova E."/>
            <person name="Leigh N.D."/>
            <person name="Simon A."/>
            <person name="Yun M.H."/>
        </authorList>
    </citation>
    <scope>NUCLEOTIDE SEQUENCE</scope>
    <source>
        <strain evidence="2">20211129_DDA</strain>
        <tissue evidence="2">Liver</tissue>
    </source>
</reference>
<organism evidence="2 3">
    <name type="scientific">Pleurodeles waltl</name>
    <name type="common">Iberian ribbed newt</name>
    <dbReference type="NCBI Taxonomy" id="8319"/>
    <lineage>
        <taxon>Eukaryota</taxon>
        <taxon>Metazoa</taxon>
        <taxon>Chordata</taxon>
        <taxon>Craniata</taxon>
        <taxon>Vertebrata</taxon>
        <taxon>Euteleostomi</taxon>
        <taxon>Amphibia</taxon>
        <taxon>Batrachia</taxon>
        <taxon>Caudata</taxon>
        <taxon>Salamandroidea</taxon>
        <taxon>Salamandridae</taxon>
        <taxon>Pleurodelinae</taxon>
        <taxon>Pleurodeles</taxon>
    </lineage>
</organism>
<sequence>METSLRAATDSTEEAKAERAATSVAPRALCMRPTQDSEQLPGFGILMAGRPETVLPAGVCHVGARVSRSAEP</sequence>
<accession>A0AAV7TAX0</accession>
<evidence type="ECO:0000313" key="3">
    <source>
        <dbReference type="Proteomes" id="UP001066276"/>
    </source>
</evidence>